<comment type="catalytic activity">
    <reaction evidence="21">
        <text>7,8-dihydropteroate + L-glutamate + ATP = 7,8-dihydrofolate + ADP + phosphate + H(+)</text>
        <dbReference type="Rhea" id="RHEA:23584"/>
        <dbReference type="ChEBI" id="CHEBI:15378"/>
        <dbReference type="ChEBI" id="CHEBI:17839"/>
        <dbReference type="ChEBI" id="CHEBI:29985"/>
        <dbReference type="ChEBI" id="CHEBI:30616"/>
        <dbReference type="ChEBI" id="CHEBI:43474"/>
        <dbReference type="ChEBI" id="CHEBI:57451"/>
        <dbReference type="ChEBI" id="CHEBI:456216"/>
        <dbReference type="EC" id="6.3.2.12"/>
    </reaction>
</comment>
<protein>
    <recommendedName>
        <fullName evidence="8">Dihydrofolate synthase/folylpolyglutamate synthase</fullName>
        <ecNumber evidence="6">6.3.2.12</ecNumber>
        <ecNumber evidence="7">6.3.2.17</ecNumber>
    </recommendedName>
    <alternativeName>
        <fullName evidence="17">Folylpoly-gamma-glutamate synthetase-dihydrofolate synthetase</fullName>
    </alternativeName>
    <alternativeName>
        <fullName evidence="15">Folylpolyglutamate synthetase</fullName>
    </alternativeName>
    <alternativeName>
        <fullName evidence="16">Tetrahydrofolylpolyglutamate synthase</fullName>
    </alternativeName>
</protein>
<dbReference type="GO" id="GO:0005524">
    <property type="term" value="F:ATP binding"/>
    <property type="evidence" value="ECO:0007669"/>
    <property type="project" value="UniProtKB-KW"/>
</dbReference>
<proteinExistence type="inferred from homology"/>
<dbReference type="KEGG" id="ttf:THTE_0228"/>
<feature type="domain" description="Mur ligase C-terminal" evidence="22">
    <location>
        <begin position="351"/>
        <end position="472"/>
    </location>
</feature>
<evidence type="ECO:0000256" key="20">
    <source>
        <dbReference type="ARBA" id="ARBA00049035"/>
    </source>
</evidence>
<evidence type="ECO:0000256" key="10">
    <source>
        <dbReference type="ARBA" id="ARBA00022723"/>
    </source>
</evidence>
<dbReference type="EC" id="6.3.2.17" evidence="7"/>
<keyword evidence="14" id="KW-0289">Folate biosynthesis</keyword>
<evidence type="ECO:0000256" key="1">
    <source>
        <dbReference type="ARBA" id="ARBA00001946"/>
    </source>
</evidence>
<dbReference type="EMBL" id="CP018477">
    <property type="protein sequence ID" value="ASV72830.1"/>
    <property type="molecule type" value="Genomic_DNA"/>
</dbReference>
<evidence type="ECO:0000259" key="23">
    <source>
        <dbReference type="Pfam" id="PF08245"/>
    </source>
</evidence>
<accession>A0A286RA50</accession>
<dbReference type="GO" id="GO:0005737">
    <property type="term" value="C:cytoplasm"/>
    <property type="evidence" value="ECO:0007669"/>
    <property type="project" value="TreeGrafter"/>
</dbReference>
<evidence type="ECO:0000313" key="24">
    <source>
        <dbReference type="EMBL" id="ASV72830.1"/>
    </source>
</evidence>
<keyword evidence="9" id="KW-0436">Ligase</keyword>
<evidence type="ECO:0000256" key="15">
    <source>
        <dbReference type="ARBA" id="ARBA00030048"/>
    </source>
</evidence>
<keyword evidence="25" id="KW-1185">Reference proteome</keyword>
<dbReference type="GO" id="GO:0008841">
    <property type="term" value="F:dihydrofolate synthase activity"/>
    <property type="evidence" value="ECO:0007669"/>
    <property type="project" value="UniProtKB-EC"/>
</dbReference>
<dbReference type="NCBIfam" id="TIGR01499">
    <property type="entry name" value="folC"/>
    <property type="match status" value="1"/>
</dbReference>
<comment type="catalytic activity">
    <reaction evidence="20">
        <text>(6R)-5,10-methylenetetrahydrofolyl-(gamma-L-Glu)(n) + L-glutamate + ATP = (6R)-5,10-methylenetetrahydrofolyl-(gamma-L-Glu)(n+1) + ADP + phosphate + H(+)</text>
        <dbReference type="Rhea" id="RHEA:51912"/>
        <dbReference type="Rhea" id="RHEA-COMP:13257"/>
        <dbReference type="Rhea" id="RHEA-COMP:13258"/>
        <dbReference type="ChEBI" id="CHEBI:15378"/>
        <dbReference type="ChEBI" id="CHEBI:29985"/>
        <dbReference type="ChEBI" id="CHEBI:30616"/>
        <dbReference type="ChEBI" id="CHEBI:43474"/>
        <dbReference type="ChEBI" id="CHEBI:136572"/>
        <dbReference type="ChEBI" id="CHEBI:456216"/>
        <dbReference type="EC" id="6.3.2.17"/>
    </reaction>
</comment>
<comment type="cofactor">
    <cofactor evidence="1">
        <name>Mg(2+)</name>
        <dbReference type="ChEBI" id="CHEBI:18420"/>
    </cofactor>
</comment>
<evidence type="ECO:0000256" key="6">
    <source>
        <dbReference type="ARBA" id="ARBA00013023"/>
    </source>
</evidence>
<evidence type="ECO:0000256" key="4">
    <source>
        <dbReference type="ARBA" id="ARBA00005150"/>
    </source>
</evidence>
<evidence type="ECO:0000256" key="11">
    <source>
        <dbReference type="ARBA" id="ARBA00022741"/>
    </source>
</evidence>
<comment type="similarity">
    <text evidence="5">Belongs to the folylpolyglutamate synthase family.</text>
</comment>
<evidence type="ECO:0000256" key="19">
    <source>
        <dbReference type="ARBA" id="ARBA00047808"/>
    </source>
</evidence>
<name>A0A286RA50_9BACT</name>
<evidence type="ECO:0000256" key="7">
    <source>
        <dbReference type="ARBA" id="ARBA00013025"/>
    </source>
</evidence>
<dbReference type="SUPFAM" id="SSF53244">
    <property type="entry name" value="MurD-like peptide ligases, peptide-binding domain"/>
    <property type="match status" value="1"/>
</dbReference>
<dbReference type="InterPro" id="IPR004101">
    <property type="entry name" value="Mur_ligase_C"/>
</dbReference>
<reference evidence="24 25" key="1">
    <citation type="journal article" name="Front. Microbiol.">
        <title>Sugar Metabolism of the First Thermophilic Planctomycete Thermogutta terrifontis: Comparative Genomic and Transcriptomic Approaches.</title>
        <authorList>
            <person name="Elcheninov A.G."/>
            <person name="Menzel P."/>
            <person name="Gudbergsdottir S.R."/>
            <person name="Slesarev A.I."/>
            <person name="Kadnikov V.V."/>
            <person name="Krogh A."/>
            <person name="Bonch-Osmolovskaya E.A."/>
            <person name="Peng X."/>
            <person name="Kublanov I.V."/>
        </authorList>
    </citation>
    <scope>NUCLEOTIDE SEQUENCE [LARGE SCALE GENOMIC DNA]</scope>
    <source>
        <strain evidence="24 25">R1</strain>
    </source>
</reference>
<dbReference type="RefSeq" id="WP_095413640.1">
    <property type="nucleotide sequence ID" value="NZ_CP018477.1"/>
</dbReference>
<dbReference type="GO" id="GO:0046656">
    <property type="term" value="P:folic acid biosynthetic process"/>
    <property type="evidence" value="ECO:0007669"/>
    <property type="project" value="UniProtKB-KW"/>
</dbReference>
<evidence type="ECO:0000256" key="21">
    <source>
        <dbReference type="ARBA" id="ARBA00049161"/>
    </source>
</evidence>
<evidence type="ECO:0000256" key="13">
    <source>
        <dbReference type="ARBA" id="ARBA00022842"/>
    </source>
</evidence>
<gene>
    <name evidence="24" type="ORF">THTE_0228</name>
</gene>
<evidence type="ECO:0000256" key="14">
    <source>
        <dbReference type="ARBA" id="ARBA00022909"/>
    </source>
</evidence>
<evidence type="ECO:0000256" key="12">
    <source>
        <dbReference type="ARBA" id="ARBA00022840"/>
    </source>
</evidence>
<dbReference type="Pfam" id="PF08245">
    <property type="entry name" value="Mur_ligase_M"/>
    <property type="match status" value="1"/>
</dbReference>
<keyword evidence="13" id="KW-0460">Magnesium</keyword>
<dbReference type="InterPro" id="IPR013221">
    <property type="entry name" value="Mur_ligase_cen"/>
</dbReference>
<dbReference type="AlphaFoldDB" id="A0A286RA50"/>
<comment type="pathway">
    <text evidence="3">Cofactor biosynthesis; tetrahydrofolate biosynthesis; 7,8-dihydrofolate from 2-amino-4-hydroxy-6-hydroxymethyl-7,8-dihydropteridine diphosphate and 4-aminobenzoate: step 2/2.</text>
</comment>
<dbReference type="InterPro" id="IPR001645">
    <property type="entry name" value="Folylpolyglutamate_synth"/>
</dbReference>
<keyword evidence="10" id="KW-0479">Metal-binding</keyword>
<dbReference type="EC" id="6.3.2.12" evidence="6"/>
<dbReference type="OrthoDB" id="9809356at2"/>
<sequence length="501" mass="54957">MHSSEFVPQAGSSLPFEVAGSRHQAVREFLFARTNYEHSPPRSGTRARVFKLTRMRALLERLGNPETRYPIVHITGTKGKGSTAALVGAILAASGKQVGIFTSPHLERVEERLAVDGRPCPADEFTRLLEELIPLVRSMDQEAAVQGESGPTYFEILTAMAFLYFARRKVDAAVIEVGLGGRLDSTNVCRPEVSVITSISYDHTDLLGTTLEQIAWEKAGIIKRGVPVVSGVVQPGPREVIRRVCKKRGCALWELGEDFGAAYRTPRHLERETALGHVTLWGRPRESAQESPPGSPSGWEIESELRLLGQHQAANSAVALAAVKRLEQRLGWTVSPQAIQVALRETGLPARVEILGRRPVVVLDAAHNVASAEALVTTLQQCLEVQKCWLLFATTQGKDYRGMLRVFAPFFSHAALTQYTINPRALPVSWLVEAAEELMPGRYSAFENPAAAWEWLWPRVGKDDLVCIAGSFFLAAEMQPHLRKLGLITAGTGSKETPPAP</sequence>
<keyword evidence="11" id="KW-0547">Nucleotide-binding</keyword>
<evidence type="ECO:0000313" key="25">
    <source>
        <dbReference type="Proteomes" id="UP000215086"/>
    </source>
</evidence>
<evidence type="ECO:0000256" key="9">
    <source>
        <dbReference type="ARBA" id="ARBA00022598"/>
    </source>
</evidence>
<dbReference type="InterPro" id="IPR036615">
    <property type="entry name" value="Mur_ligase_C_dom_sf"/>
</dbReference>
<evidence type="ECO:0000256" key="16">
    <source>
        <dbReference type="ARBA" id="ARBA00030592"/>
    </source>
</evidence>
<dbReference type="Proteomes" id="UP000215086">
    <property type="component" value="Chromosome"/>
</dbReference>
<comment type="pathway">
    <text evidence="4">Cofactor biosynthesis; tetrahydrofolylpolyglutamate biosynthesis.</text>
</comment>
<dbReference type="GO" id="GO:0046872">
    <property type="term" value="F:metal ion binding"/>
    <property type="evidence" value="ECO:0007669"/>
    <property type="project" value="UniProtKB-KW"/>
</dbReference>
<feature type="domain" description="Mur ligase central" evidence="23">
    <location>
        <begin position="74"/>
        <end position="323"/>
    </location>
</feature>
<comment type="function">
    <text evidence="2">Functions in two distinct reactions of the de novo folate biosynthetic pathway. Catalyzes the addition of a glutamate residue to dihydropteroate (7,8-dihydropteroate or H2Pte) to form dihydrofolate (7,8-dihydrofolate monoglutamate or H2Pte-Glu). Also catalyzes successive additions of L-glutamate to tetrahydrofolate or 10-formyltetrahydrofolate or 5,10-methylenetetrahydrofolate, leading to folylpolyglutamate derivatives.</text>
</comment>
<organism evidence="24 25">
    <name type="scientific">Thermogutta terrifontis</name>
    <dbReference type="NCBI Taxonomy" id="1331910"/>
    <lineage>
        <taxon>Bacteria</taxon>
        <taxon>Pseudomonadati</taxon>
        <taxon>Planctomycetota</taxon>
        <taxon>Planctomycetia</taxon>
        <taxon>Pirellulales</taxon>
        <taxon>Thermoguttaceae</taxon>
        <taxon>Thermogutta</taxon>
    </lineage>
</organism>
<dbReference type="PANTHER" id="PTHR11136:SF0">
    <property type="entry name" value="DIHYDROFOLATE SYNTHETASE-RELATED"/>
    <property type="match status" value="1"/>
</dbReference>
<dbReference type="Pfam" id="PF02875">
    <property type="entry name" value="Mur_ligase_C"/>
    <property type="match status" value="1"/>
</dbReference>
<dbReference type="GO" id="GO:0004326">
    <property type="term" value="F:tetrahydrofolylpolyglutamate synthase activity"/>
    <property type="evidence" value="ECO:0007669"/>
    <property type="project" value="UniProtKB-EC"/>
</dbReference>
<evidence type="ECO:0000256" key="2">
    <source>
        <dbReference type="ARBA" id="ARBA00002714"/>
    </source>
</evidence>
<dbReference type="PANTHER" id="PTHR11136">
    <property type="entry name" value="FOLYLPOLYGLUTAMATE SYNTHASE-RELATED"/>
    <property type="match status" value="1"/>
</dbReference>
<evidence type="ECO:0000256" key="18">
    <source>
        <dbReference type="ARBA" id="ARBA00047493"/>
    </source>
</evidence>
<dbReference type="FunFam" id="3.40.1190.10:FF:000011">
    <property type="entry name" value="Folylpolyglutamate synthase/dihydrofolate synthase"/>
    <property type="match status" value="1"/>
</dbReference>
<evidence type="ECO:0000256" key="17">
    <source>
        <dbReference type="ARBA" id="ARBA00032510"/>
    </source>
</evidence>
<dbReference type="Gene3D" id="3.40.1190.10">
    <property type="entry name" value="Mur-like, catalytic domain"/>
    <property type="match status" value="1"/>
</dbReference>
<comment type="catalytic activity">
    <reaction evidence="18">
        <text>(6S)-5,6,7,8-tetrahydrofolyl-(gamma-L-Glu)(n) + L-glutamate + ATP = (6S)-5,6,7,8-tetrahydrofolyl-(gamma-L-Glu)(n+1) + ADP + phosphate + H(+)</text>
        <dbReference type="Rhea" id="RHEA:10580"/>
        <dbReference type="Rhea" id="RHEA-COMP:14738"/>
        <dbReference type="Rhea" id="RHEA-COMP:14740"/>
        <dbReference type="ChEBI" id="CHEBI:15378"/>
        <dbReference type="ChEBI" id="CHEBI:29985"/>
        <dbReference type="ChEBI" id="CHEBI:30616"/>
        <dbReference type="ChEBI" id="CHEBI:43474"/>
        <dbReference type="ChEBI" id="CHEBI:141005"/>
        <dbReference type="ChEBI" id="CHEBI:456216"/>
        <dbReference type="EC" id="6.3.2.17"/>
    </reaction>
</comment>
<keyword evidence="12" id="KW-0067">ATP-binding</keyword>
<evidence type="ECO:0000256" key="3">
    <source>
        <dbReference type="ARBA" id="ARBA00004799"/>
    </source>
</evidence>
<evidence type="ECO:0000256" key="5">
    <source>
        <dbReference type="ARBA" id="ARBA00008276"/>
    </source>
</evidence>
<dbReference type="InterPro" id="IPR036565">
    <property type="entry name" value="Mur-like_cat_sf"/>
</dbReference>
<evidence type="ECO:0000259" key="22">
    <source>
        <dbReference type="Pfam" id="PF02875"/>
    </source>
</evidence>
<dbReference type="SUPFAM" id="SSF53623">
    <property type="entry name" value="MurD-like peptide ligases, catalytic domain"/>
    <property type="match status" value="1"/>
</dbReference>
<comment type="catalytic activity">
    <reaction evidence="19">
        <text>10-formyltetrahydrofolyl-(gamma-L-Glu)(n) + L-glutamate + ATP = 10-formyltetrahydrofolyl-(gamma-L-Glu)(n+1) + ADP + phosphate + H(+)</text>
        <dbReference type="Rhea" id="RHEA:51904"/>
        <dbReference type="Rhea" id="RHEA-COMP:13088"/>
        <dbReference type="Rhea" id="RHEA-COMP:14300"/>
        <dbReference type="ChEBI" id="CHEBI:15378"/>
        <dbReference type="ChEBI" id="CHEBI:29985"/>
        <dbReference type="ChEBI" id="CHEBI:30616"/>
        <dbReference type="ChEBI" id="CHEBI:43474"/>
        <dbReference type="ChEBI" id="CHEBI:134413"/>
        <dbReference type="ChEBI" id="CHEBI:456216"/>
        <dbReference type="EC" id="6.3.2.17"/>
    </reaction>
</comment>
<dbReference type="Gene3D" id="3.90.190.20">
    <property type="entry name" value="Mur ligase, C-terminal domain"/>
    <property type="match status" value="1"/>
</dbReference>
<evidence type="ECO:0000256" key="8">
    <source>
        <dbReference type="ARBA" id="ARBA00019357"/>
    </source>
</evidence>